<proteinExistence type="predicted"/>
<dbReference type="InterPro" id="IPR044284">
    <property type="entry name" value="NPR5/6"/>
</dbReference>
<feature type="domain" description="EF-hand" evidence="2">
    <location>
        <begin position="83"/>
        <end position="118"/>
    </location>
</feature>
<dbReference type="SMART" id="SM00054">
    <property type="entry name" value="EFh"/>
    <property type="match status" value="1"/>
</dbReference>
<sequence>MFVSRGRTRSQSTAYASPVLFFMSCGVTSGLSSGFIENPWIKGGEAPDKPIDSAVLSRMKQFRAMNKLKKLVLQVIAETLSEEEIKGLKTMFANMDTNKSGTITYEELKTWLTRLGSKLSETEVKQLMEARYVCSTSSSCGVPKPLPTSSIEAAWSHSRVWGQLCLFNSILLSYGSDPPQTVTSSASVARVASVGGVVPVNSVSYEVLLLLLQFLYGGQVSIVPHKHELRSNCGDRGCLAHAVHCSR</sequence>
<dbReference type="CDD" id="cd00051">
    <property type="entry name" value="EFh"/>
    <property type="match status" value="1"/>
</dbReference>
<keyword evidence="1" id="KW-0106">Calcium</keyword>
<reference evidence="3" key="1">
    <citation type="submission" date="2019-12" db="EMBL/GenBank/DDBJ databases">
        <title>Genome sequencing and annotation of Brassica cretica.</title>
        <authorList>
            <person name="Studholme D.J."/>
            <person name="Sarris P.F."/>
        </authorList>
    </citation>
    <scope>NUCLEOTIDE SEQUENCE</scope>
    <source>
        <strain evidence="3">PFS-102/07</strain>
        <tissue evidence="3">Leaf</tissue>
    </source>
</reference>
<evidence type="ECO:0000256" key="1">
    <source>
        <dbReference type="ARBA" id="ARBA00022837"/>
    </source>
</evidence>
<dbReference type="PROSITE" id="PS51257">
    <property type="entry name" value="PROKAR_LIPOPROTEIN"/>
    <property type="match status" value="1"/>
</dbReference>
<dbReference type="GO" id="GO:0000976">
    <property type="term" value="F:transcription cis-regulatory region binding"/>
    <property type="evidence" value="ECO:0007669"/>
    <property type="project" value="TreeGrafter"/>
</dbReference>
<dbReference type="PROSITE" id="PS00018">
    <property type="entry name" value="EF_HAND_1"/>
    <property type="match status" value="1"/>
</dbReference>
<dbReference type="Pfam" id="PF13499">
    <property type="entry name" value="EF-hand_7"/>
    <property type="match status" value="1"/>
</dbReference>
<dbReference type="InterPro" id="IPR011992">
    <property type="entry name" value="EF-hand-dom_pair"/>
</dbReference>
<accession>A0A8S9KMX4</accession>
<name>A0A8S9KMX4_BRACR</name>
<dbReference type="GO" id="GO:0006355">
    <property type="term" value="P:regulation of DNA-templated transcription"/>
    <property type="evidence" value="ECO:0007669"/>
    <property type="project" value="TreeGrafter"/>
</dbReference>
<organism evidence="3">
    <name type="scientific">Brassica cretica</name>
    <name type="common">Mustard</name>
    <dbReference type="NCBI Taxonomy" id="69181"/>
    <lineage>
        <taxon>Eukaryota</taxon>
        <taxon>Viridiplantae</taxon>
        <taxon>Streptophyta</taxon>
        <taxon>Embryophyta</taxon>
        <taxon>Tracheophyta</taxon>
        <taxon>Spermatophyta</taxon>
        <taxon>Magnoliopsida</taxon>
        <taxon>eudicotyledons</taxon>
        <taxon>Gunneridae</taxon>
        <taxon>Pentapetalae</taxon>
        <taxon>rosids</taxon>
        <taxon>malvids</taxon>
        <taxon>Brassicales</taxon>
        <taxon>Brassicaceae</taxon>
        <taxon>Brassiceae</taxon>
        <taxon>Brassica</taxon>
    </lineage>
</organism>
<dbReference type="InterPro" id="IPR002048">
    <property type="entry name" value="EF_hand_dom"/>
</dbReference>
<dbReference type="PANTHER" id="PTHR46668">
    <property type="entry name" value="BTB/POZ DOMAIN AND ANKYRIN REPEAT-CONTAINING PROTEIN NH5.2"/>
    <property type="match status" value="1"/>
</dbReference>
<dbReference type="InterPro" id="IPR018247">
    <property type="entry name" value="EF_Hand_1_Ca_BS"/>
</dbReference>
<comment type="caution">
    <text evidence="3">The sequence shown here is derived from an EMBL/GenBank/DDBJ whole genome shotgun (WGS) entry which is preliminary data.</text>
</comment>
<evidence type="ECO:0000259" key="2">
    <source>
        <dbReference type="PROSITE" id="PS50222"/>
    </source>
</evidence>
<dbReference type="EMBL" id="QGKY02000164">
    <property type="protein sequence ID" value="KAF2594696.1"/>
    <property type="molecule type" value="Genomic_DNA"/>
</dbReference>
<dbReference type="GO" id="GO:0099402">
    <property type="term" value="P:plant organ development"/>
    <property type="evidence" value="ECO:0007669"/>
    <property type="project" value="InterPro"/>
</dbReference>
<dbReference type="Gene3D" id="1.10.238.10">
    <property type="entry name" value="EF-hand"/>
    <property type="match status" value="1"/>
</dbReference>
<dbReference type="PANTHER" id="PTHR46668:SF5">
    <property type="entry name" value="REGULATORY PROTEIN NPR6"/>
    <property type="match status" value="1"/>
</dbReference>
<protein>
    <recommendedName>
        <fullName evidence="2">EF-hand domain-containing protein</fullName>
    </recommendedName>
</protein>
<dbReference type="GO" id="GO:0005509">
    <property type="term" value="F:calcium ion binding"/>
    <property type="evidence" value="ECO:0007669"/>
    <property type="project" value="InterPro"/>
</dbReference>
<dbReference type="SUPFAM" id="SSF47473">
    <property type="entry name" value="EF-hand"/>
    <property type="match status" value="1"/>
</dbReference>
<dbReference type="AlphaFoldDB" id="A0A8S9KMX4"/>
<dbReference type="GO" id="GO:0005634">
    <property type="term" value="C:nucleus"/>
    <property type="evidence" value="ECO:0007669"/>
    <property type="project" value="TreeGrafter"/>
</dbReference>
<evidence type="ECO:0000313" key="3">
    <source>
        <dbReference type="EMBL" id="KAF2594696.1"/>
    </source>
</evidence>
<dbReference type="PROSITE" id="PS50222">
    <property type="entry name" value="EF_HAND_2"/>
    <property type="match status" value="1"/>
</dbReference>
<gene>
    <name evidence="3" type="ORF">F2Q70_00044005</name>
</gene>
<dbReference type="GO" id="GO:0009864">
    <property type="term" value="P:induced systemic resistance, jasmonic acid mediated signaling pathway"/>
    <property type="evidence" value="ECO:0007669"/>
    <property type="project" value="TreeGrafter"/>
</dbReference>